<comment type="caution">
    <text evidence="1">The sequence shown here is derived from an EMBL/GenBank/DDBJ whole genome shotgun (WGS) entry which is preliminary data.</text>
</comment>
<gene>
    <name evidence="2" type="ORF">PR001_g7009</name>
    <name evidence="1" type="ORF">PR002_g7366</name>
</gene>
<dbReference type="Proteomes" id="UP000429607">
    <property type="component" value="Unassembled WGS sequence"/>
</dbReference>
<evidence type="ECO:0008006" key="5">
    <source>
        <dbReference type="Google" id="ProtNLM"/>
    </source>
</evidence>
<sequence length="157" mass="18003">MRADLAWWWHTLHDPALPLVYFGELPEPDIVVSTDASDAGLCALVPTLRLTLTYRFTPAERRQIEDFKQGSPNEFDINYRKLFVCAFAIHACAPTWRAARPQSRPLYVHFRIDNTSAIAWKTKMASRNPRSQVIIRLISLWEIQFGIRISASHIPGV</sequence>
<dbReference type="Proteomes" id="UP000435112">
    <property type="component" value="Unassembled WGS sequence"/>
</dbReference>
<evidence type="ECO:0000313" key="4">
    <source>
        <dbReference type="Proteomes" id="UP000435112"/>
    </source>
</evidence>
<dbReference type="EMBL" id="QXFV01000340">
    <property type="protein sequence ID" value="KAE9040592.1"/>
    <property type="molecule type" value="Genomic_DNA"/>
</dbReference>
<name>A0A6A3MXE1_9STRA</name>
<evidence type="ECO:0000313" key="3">
    <source>
        <dbReference type="Proteomes" id="UP000429607"/>
    </source>
</evidence>
<dbReference type="AlphaFoldDB" id="A0A6A3MXE1"/>
<proteinExistence type="predicted"/>
<evidence type="ECO:0000313" key="1">
    <source>
        <dbReference type="EMBL" id="KAE9035851.1"/>
    </source>
</evidence>
<dbReference type="EMBL" id="QXFU01000351">
    <property type="protein sequence ID" value="KAE9035851.1"/>
    <property type="molecule type" value="Genomic_DNA"/>
</dbReference>
<reference evidence="3 4" key="1">
    <citation type="submission" date="2018-09" db="EMBL/GenBank/DDBJ databases">
        <title>Genomic investigation of the strawberry pathogen Phytophthora fragariae indicates pathogenicity is determined by transcriptional variation in three key races.</title>
        <authorList>
            <person name="Adams T.M."/>
            <person name="Armitage A.D."/>
            <person name="Sobczyk M.K."/>
            <person name="Bates H.J."/>
            <person name="Dunwell J.M."/>
            <person name="Nellist C.F."/>
            <person name="Harrison R.J."/>
        </authorList>
    </citation>
    <scope>NUCLEOTIDE SEQUENCE [LARGE SCALE GENOMIC DNA]</scope>
    <source>
        <strain evidence="2 3">SCRP249</strain>
        <strain evidence="1 4">SCRP324</strain>
    </source>
</reference>
<protein>
    <recommendedName>
        <fullName evidence="5">Reverse transcriptase/retrotransposon-derived protein RNase H-like domain-containing protein</fullName>
    </recommendedName>
</protein>
<evidence type="ECO:0000313" key="2">
    <source>
        <dbReference type="EMBL" id="KAE9040592.1"/>
    </source>
</evidence>
<accession>A0A6A3MXE1</accession>
<organism evidence="1 4">
    <name type="scientific">Phytophthora rubi</name>
    <dbReference type="NCBI Taxonomy" id="129364"/>
    <lineage>
        <taxon>Eukaryota</taxon>
        <taxon>Sar</taxon>
        <taxon>Stramenopiles</taxon>
        <taxon>Oomycota</taxon>
        <taxon>Peronosporomycetes</taxon>
        <taxon>Peronosporales</taxon>
        <taxon>Peronosporaceae</taxon>
        <taxon>Phytophthora</taxon>
    </lineage>
</organism>
<dbReference type="OrthoDB" id="101778at2759"/>